<dbReference type="PANTHER" id="PTHR37490:SF1">
    <property type="entry name" value="GLYCOSYLTRANSFERASE 2-LIKE DOMAIN-CONTAINING PROTEIN"/>
    <property type="match status" value="1"/>
</dbReference>
<keyword evidence="1" id="KW-0472">Membrane</keyword>
<keyword evidence="1" id="KW-0812">Transmembrane</keyword>
<dbReference type="Proteomes" id="UP000308549">
    <property type="component" value="Unassembled WGS sequence"/>
</dbReference>
<feature type="transmembrane region" description="Helical" evidence="1">
    <location>
        <begin position="103"/>
        <end position="123"/>
    </location>
</feature>
<feature type="transmembrane region" description="Helical" evidence="1">
    <location>
        <begin position="135"/>
        <end position="152"/>
    </location>
</feature>
<reference evidence="2 3" key="1">
    <citation type="submission" date="2017-03" db="EMBL/GenBank/DDBJ databases">
        <title>Genomes of endolithic fungi from Antarctica.</title>
        <authorList>
            <person name="Coleine C."/>
            <person name="Masonjones S."/>
            <person name="Stajich J.E."/>
        </authorList>
    </citation>
    <scope>NUCLEOTIDE SEQUENCE [LARGE SCALE GENOMIC DNA]</scope>
    <source>
        <strain evidence="2 3">CCFEE 6315</strain>
    </source>
</reference>
<dbReference type="AlphaFoldDB" id="A0A4U0TR35"/>
<keyword evidence="3" id="KW-1185">Reference proteome</keyword>
<keyword evidence="1" id="KW-1133">Transmembrane helix</keyword>
<comment type="caution">
    <text evidence="2">The sequence shown here is derived from an EMBL/GenBank/DDBJ whole genome shotgun (WGS) entry which is preliminary data.</text>
</comment>
<dbReference type="OrthoDB" id="28755at2759"/>
<protein>
    <submittedName>
        <fullName evidence="2">Uncharacterized protein</fullName>
    </submittedName>
</protein>
<feature type="transmembrane region" description="Helical" evidence="1">
    <location>
        <begin position="184"/>
        <end position="204"/>
    </location>
</feature>
<accession>A0A4U0TR35</accession>
<dbReference type="EMBL" id="NAJL01000046">
    <property type="protein sequence ID" value="TKA24225.1"/>
    <property type="molecule type" value="Genomic_DNA"/>
</dbReference>
<dbReference type="PANTHER" id="PTHR37490">
    <property type="entry name" value="EXPRESSED PROTEIN"/>
    <property type="match status" value="1"/>
</dbReference>
<sequence>MLDLPSVTALVMVLAIEWRPEEIIGDKATWTFRVPEAHTALRLLGSVVGILAIYVKDYRLELDGVKFSAIAAALTALAKLAHARAEANMRDTRKIDNLKQMEAVPDTLVLLGGVVALVIVTAIDETGPRITFMPSVAPITFIVSTIAGGVALEQNGHIFRRMLNLHAAAECPVGFLDRTRLGRALTSIAFVHAALVGSSVFSSSGLTISIWQYLGFLLATVASLTWEDLASAANIFQYRIRTCCTSESSATSEVMEQESLMLESMTLKTPEPQSANIMCNASSWVTSLILLISLVSGPIVIIPECVYPSESTTVPFWDRFETSLRGPRALDIVLARYDESAQQVVADLNALAMLPQIAPLRPKTIIYNKAEDANTSSWAADIDDLVVPGLQVTVQGSLNAGREAETFLTHIIDNWNNLADHTIFSQAAAHEVPALRRRVQDYFVPETGFLALSIVGRICRDCNTCKDKSGWDEQGDVLEDIWSRANNGSECRDLILAYRGQFVVSASRIRSNSKEMYEYLREQLVNPESDQHKMPYLDQNWMAGREDSLEAPHFGYTIERMWSAIFHCSDPRIAYECPSVTSGLLGNRMPLGSCQCLDMLDGDREKRPKVNTTVAFSDIYASVH</sequence>
<dbReference type="Pfam" id="PF11913">
    <property type="entry name" value="DUF3431"/>
    <property type="match status" value="1"/>
</dbReference>
<proteinExistence type="predicted"/>
<dbReference type="InterPro" id="IPR021838">
    <property type="entry name" value="DUF3431"/>
</dbReference>
<organism evidence="2 3">
    <name type="scientific">Salinomyces thailandicus</name>
    <dbReference type="NCBI Taxonomy" id="706561"/>
    <lineage>
        <taxon>Eukaryota</taxon>
        <taxon>Fungi</taxon>
        <taxon>Dikarya</taxon>
        <taxon>Ascomycota</taxon>
        <taxon>Pezizomycotina</taxon>
        <taxon>Dothideomycetes</taxon>
        <taxon>Dothideomycetidae</taxon>
        <taxon>Mycosphaerellales</taxon>
        <taxon>Teratosphaeriaceae</taxon>
        <taxon>Salinomyces</taxon>
    </lineage>
</organism>
<evidence type="ECO:0000313" key="3">
    <source>
        <dbReference type="Proteomes" id="UP000308549"/>
    </source>
</evidence>
<name>A0A4U0TR35_9PEZI</name>
<evidence type="ECO:0000256" key="1">
    <source>
        <dbReference type="SAM" id="Phobius"/>
    </source>
</evidence>
<gene>
    <name evidence="2" type="ORF">B0A50_05989</name>
</gene>
<evidence type="ECO:0000313" key="2">
    <source>
        <dbReference type="EMBL" id="TKA24225.1"/>
    </source>
</evidence>